<sequence>MTQKKILILGAGHVAKPCVDYLLCDPNNELTVAHRLPRPHRIPRSLYPPPHRHPAPSSGTVIRSAIRSAIRGKTHVVTTSYASDAIRELDDAAKEAGITVLNEVGLDPGIDHSYAVKTVSEVHERGGYVVEFHPYCGGLPTRERAGENPLGFKFSWSPGGALLSQCNSATFYRHGERVHIPSTELMATAMPSGRDKFLDGLRWMGLFSDEKVVPMHDSLVDTLSARLEKLCGCEPGEGSGYAAAQVFGESAGWQEGTITSTLELFSEPEGYSAMSKGSGSYLRDCYADAA</sequence>
<dbReference type="InterPro" id="IPR032095">
    <property type="entry name" value="Sacchrp_dh-like_C"/>
</dbReference>
<evidence type="ECO:0000313" key="5">
    <source>
        <dbReference type="Proteomes" id="UP001175000"/>
    </source>
</evidence>
<dbReference type="InterPro" id="IPR051168">
    <property type="entry name" value="AASS"/>
</dbReference>
<evidence type="ECO:0000256" key="1">
    <source>
        <dbReference type="ARBA" id="ARBA00023002"/>
    </source>
</evidence>
<dbReference type="InterPro" id="IPR036291">
    <property type="entry name" value="NAD(P)-bd_dom_sf"/>
</dbReference>
<dbReference type="GO" id="GO:0005737">
    <property type="term" value="C:cytoplasm"/>
    <property type="evidence" value="ECO:0007669"/>
    <property type="project" value="TreeGrafter"/>
</dbReference>
<dbReference type="Gene3D" id="3.40.50.720">
    <property type="entry name" value="NAD(P)-binding Rossmann-like Domain"/>
    <property type="match status" value="1"/>
</dbReference>
<dbReference type="GO" id="GO:0004753">
    <property type="term" value="F:saccharopine dehydrogenase activity"/>
    <property type="evidence" value="ECO:0007669"/>
    <property type="project" value="TreeGrafter"/>
</dbReference>
<comment type="caution">
    <text evidence="4">The sequence shown here is derived from an EMBL/GenBank/DDBJ whole genome shotgun (WGS) entry which is preliminary data.</text>
</comment>
<dbReference type="EMBL" id="JAULSU010000002">
    <property type="protein sequence ID" value="KAK0626201.1"/>
    <property type="molecule type" value="Genomic_DNA"/>
</dbReference>
<dbReference type="Gene3D" id="3.30.360.10">
    <property type="entry name" value="Dihydrodipicolinate Reductase, domain 2"/>
    <property type="match status" value="1"/>
</dbReference>
<proteinExistence type="predicted"/>
<organism evidence="4 5">
    <name type="scientific">Immersiella caudata</name>
    <dbReference type="NCBI Taxonomy" id="314043"/>
    <lineage>
        <taxon>Eukaryota</taxon>
        <taxon>Fungi</taxon>
        <taxon>Dikarya</taxon>
        <taxon>Ascomycota</taxon>
        <taxon>Pezizomycotina</taxon>
        <taxon>Sordariomycetes</taxon>
        <taxon>Sordariomycetidae</taxon>
        <taxon>Sordariales</taxon>
        <taxon>Lasiosphaeriaceae</taxon>
        <taxon>Immersiella</taxon>
    </lineage>
</organism>
<dbReference type="PANTHER" id="PTHR11133:SF22">
    <property type="entry name" value="ALPHA-AMINOADIPIC SEMIALDEHYDE SYNTHASE, MITOCHONDRIAL"/>
    <property type="match status" value="1"/>
</dbReference>
<name>A0AA39X2Y6_9PEZI</name>
<keyword evidence="1" id="KW-0560">Oxidoreductase</keyword>
<dbReference type="Pfam" id="PF16653">
    <property type="entry name" value="Sacchrp_dh_C"/>
    <property type="match status" value="1"/>
</dbReference>
<protein>
    <submittedName>
        <fullName evidence="4">Saccharopine dehydrogenase-domain-containing protein</fullName>
    </submittedName>
</protein>
<dbReference type="Proteomes" id="UP001175000">
    <property type="component" value="Unassembled WGS sequence"/>
</dbReference>
<reference evidence="4" key="1">
    <citation type="submission" date="2023-06" db="EMBL/GenBank/DDBJ databases">
        <title>Genome-scale phylogeny and comparative genomics of the fungal order Sordariales.</title>
        <authorList>
            <consortium name="Lawrence Berkeley National Laboratory"/>
            <person name="Hensen N."/>
            <person name="Bonometti L."/>
            <person name="Westerberg I."/>
            <person name="Brannstrom I.O."/>
            <person name="Guillou S."/>
            <person name="Cros-Aarteil S."/>
            <person name="Calhoun S."/>
            <person name="Haridas S."/>
            <person name="Kuo A."/>
            <person name="Mondo S."/>
            <person name="Pangilinan J."/>
            <person name="Riley R."/>
            <person name="Labutti K."/>
            <person name="Andreopoulos B."/>
            <person name="Lipzen A."/>
            <person name="Chen C."/>
            <person name="Yanf M."/>
            <person name="Daum C."/>
            <person name="Ng V."/>
            <person name="Clum A."/>
            <person name="Steindorff A."/>
            <person name="Ohm R."/>
            <person name="Martin F."/>
            <person name="Silar P."/>
            <person name="Natvig D."/>
            <person name="Lalanne C."/>
            <person name="Gautier V."/>
            <person name="Ament-Velasquez S.L."/>
            <person name="Kruys A."/>
            <person name="Hutchinson M.I."/>
            <person name="Powell A.J."/>
            <person name="Barry K."/>
            <person name="Miller A.N."/>
            <person name="Grigoriev I.V."/>
            <person name="Debuchy R."/>
            <person name="Gladieux P."/>
            <person name="Thoren M.H."/>
            <person name="Johannesson H."/>
        </authorList>
    </citation>
    <scope>NUCLEOTIDE SEQUENCE</scope>
    <source>
        <strain evidence="4">CBS 606.72</strain>
    </source>
</reference>
<accession>A0AA39X2Y6</accession>
<dbReference type="PANTHER" id="PTHR11133">
    <property type="entry name" value="SACCHAROPINE DEHYDROGENASE"/>
    <property type="match status" value="1"/>
</dbReference>
<evidence type="ECO:0000256" key="2">
    <source>
        <dbReference type="ARBA" id="ARBA00023154"/>
    </source>
</evidence>
<dbReference type="GO" id="GO:0019878">
    <property type="term" value="P:lysine biosynthetic process via aminoadipic acid"/>
    <property type="evidence" value="ECO:0007669"/>
    <property type="project" value="TreeGrafter"/>
</dbReference>
<dbReference type="AlphaFoldDB" id="A0AA39X2Y6"/>
<evidence type="ECO:0000313" key="4">
    <source>
        <dbReference type="EMBL" id="KAK0626201.1"/>
    </source>
</evidence>
<keyword evidence="2" id="KW-0028">Amino-acid biosynthesis</keyword>
<dbReference type="SUPFAM" id="SSF51735">
    <property type="entry name" value="NAD(P)-binding Rossmann-fold domains"/>
    <property type="match status" value="1"/>
</dbReference>
<keyword evidence="2" id="KW-0457">Lysine biosynthesis</keyword>
<gene>
    <name evidence="4" type="ORF">B0T14DRAFT_562133</name>
</gene>
<evidence type="ECO:0000259" key="3">
    <source>
        <dbReference type="Pfam" id="PF16653"/>
    </source>
</evidence>
<keyword evidence="5" id="KW-1185">Reference proteome</keyword>
<feature type="domain" description="Saccharopine dehydrogenase-like C-terminal" evidence="3">
    <location>
        <begin position="105"/>
        <end position="189"/>
    </location>
</feature>
<dbReference type="SUPFAM" id="SSF55347">
    <property type="entry name" value="Glyceraldehyde-3-phosphate dehydrogenase-like, C-terminal domain"/>
    <property type="match status" value="1"/>
</dbReference>